<reference evidence="2 3" key="1">
    <citation type="submission" date="2006-05" db="EMBL/GenBank/DDBJ databases">
        <authorList>
            <person name="King G."/>
            <person name="Ferriera S."/>
            <person name="Johnson J."/>
            <person name="Kravitz S."/>
            <person name="Beeson K."/>
            <person name="Sutton G."/>
            <person name="Rogers Y.-H."/>
            <person name="Friedman R."/>
            <person name="Frazier M."/>
            <person name="Venter J.C."/>
        </authorList>
    </citation>
    <scope>NUCLEOTIDE SEQUENCE [LARGE SCALE GENOMIC DNA]</scope>
    <source>
        <strain evidence="3">ATCC 25650 / DSM 13394 / JCM 20685 / NBRC 16684 / NCIMB 2208 / IAM 12614 / B1</strain>
    </source>
</reference>
<dbReference type="InterPro" id="IPR051531">
    <property type="entry name" value="N-acetyltransferase"/>
</dbReference>
<comment type="caution">
    <text evidence="2">The sequence shown here is derived from an EMBL/GenBank/DDBJ whole genome shotgun (WGS) entry which is preliminary data.</text>
</comment>
<organism evidence="2 3">
    <name type="scientific">Roseibium aggregatum (strain ATCC 25650 / DSM 13394 / JCM 20685 / NBRC 16684 / NCIMB 2208 / IAM 12614 / B1)</name>
    <name type="common">Stappia aggregata</name>
    <dbReference type="NCBI Taxonomy" id="384765"/>
    <lineage>
        <taxon>Bacteria</taxon>
        <taxon>Pseudomonadati</taxon>
        <taxon>Pseudomonadota</taxon>
        <taxon>Alphaproteobacteria</taxon>
        <taxon>Hyphomicrobiales</taxon>
        <taxon>Stappiaceae</taxon>
        <taxon>Roseibium</taxon>
    </lineage>
</organism>
<dbReference type="InterPro" id="IPR016181">
    <property type="entry name" value="Acyl_CoA_acyltransferase"/>
</dbReference>
<dbReference type="PROSITE" id="PS51186">
    <property type="entry name" value="GNAT"/>
    <property type="match status" value="1"/>
</dbReference>
<dbReference type="Gene3D" id="3.40.630.30">
    <property type="match status" value="1"/>
</dbReference>
<name>A0NVJ7_ROSAI</name>
<dbReference type="GeneID" id="68847427"/>
<gene>
    <name evidence="2" type="ORF">SIAM614_19351</name>
</gene>
<dbReference type="GO" id="GO:0016747">
    <property type="term" value="F:acyltransferase activity, transferring groups other than amino-acyl groups"/>
    <property type="evidence" value="ECO:0007669"/>
    <property type="project" value="InterPro"/>
</dbReference>
<dbReference type="eggNOG" id="COG1670">
    <property type="taxonomic scope" value="Bacteria"/>
</dbReference>
<dbReference type="PANTHER" id="PTHR43792:SF1">
    <property type="entry name" value="N-ACETYLTRANSFERASE DOMAIN-CONTAINING PROTEIN"/>
    <property type="match status" value="1"/>
</dbReference>
<evidence type="ECO:0000313" key="3">
    <source>
        <dbReference type="Proteomes" id="UP000004848"/>
    </source>
</evidence>
<dbReference type="Proteomes" id="UP000004848">
    <property type="component" value="Unassembled WGS sequence"/>
</dbReference>
<feature type="domain" description="N-acetyltransferase" evidence="1">
    <location>
        <begin position="11"/>
        <end position="166"/>
    </location>
</feature>
<dbReference type="RefSeq" id="WP_006935875.1">
    <property type="nucleotide sequence ID" value="NZ_AAUW01000011.1"/>
</dbReference>
<evidence type="ECO:0000313" key="2">
    <source>
        <dbReference type="EMBL" id="EAV43012.1"/>
    </source>
</evidence>
<sequence>MNTPILTTGRLRLLPFSEDDFALLQDLHSDPEVNRYLSPGRAVMDPEEVQRRLANYVGDHCLTGISKWKLETIDGTFIGRAGFSFLRDPEGYELAYSLKRSTWGQGYASEIARALVGWFFDTLPYDHLFAFAVAEHEASQQVMRKAGLRFWQERDQDGLPCRFYRITRQQYLQSVGLSAAG</sequence>
<dbReference type="Pfam" id="PF13302">
    <property type="entry name" value="Acetyltransf_3"/>
    <property type="match status" value="1"/>
</dbReference>
<dbReference type="PANTHER" id="PTHR43792">
    <property type="entry name" value="GNAT FAMILY, PUTATIVE (AFU_ORTHOLOGUE AFUA_3G00765)-RELATED-RELATED"/>
    <property type="match status" value="1"/>
</dbReference>
<dbReference type="InterPro" id="IPR000182">
    <property type="entry name" value="GNAT_dom"/>
</dbReference>
<accession>A0NVJ7</accession>
<evidence type="ECO:0000259" key="1">
    <source>
        <dbReference type="PROSITE" id="PS51186"/>
    </source>
</evidence>
<dbReference type="SUPFAM" id="SSF55729">
    <property type="entry name" value="Acyl-CoA N-acyltransferases (Nat)"/>
    <property type="match status" value="1"/>
</dbReference>
<dbReference type="OrthoDB" id="5295305at2"/>
<keyword evidence="2" id="KW-0808">Transferase</keyword>
<dbReference type="AlphaFoldDB" id="A0NVJ7"/>
<dbReference type="EMBL" id="AAUW01000011">
    <property type="protein sequence ID" value="EAV43012.1"/>
    <property type="molecule type" value="Genomic_DNA"/>
</dbReference>
<proteinExistence type="predicted"/>
<protein>
    <submittedName>
        <fullName evidence="2">Putative acetyltransferase protein</fullName>
    </submittedName>
</protein>